<dbReference type="EMBL" id="NXLQ01000106">
    <property type="protein sequence ID" value="RDU59979.1"/>
    <property type="molecule type" value="Genomic_DNA"/>
</dbReference>
<evidence type="ECO:0000313" key="1">
    <source>
        <dbReference type="EMBL" id="RDU59979.1"/>
    </source>
</evidence>
<name>A0A3D8I4A9_9HELI</name>
<comment type="caution">
    <text evidence="1">The sequence shown here is derived from an EMBL/GenBank/DDBJ whole genome shotgun (WGS) entry which is preliminary data.</text>
</comment>
<gene>
    <name evidence="1" type="ORF">CQA53_11120</name>
</gene>
<dbReference type="Proteomes" id="UP000256379">
    <property type="component" value="Unassembled WGS sequence"/>
</dbReference>
<organism evidence="1 2">
    <name type="scientific">Helicobacter didelphidarum</name>
    <dbReference type="NCBI Taxonomy" id="2040648"/>
    <lineage>
        <taxon>Bacteria</taxon>
        <taxon>Pseudomonadati</taxon>
        <taxon>Campylobacterota</taxon>
        <taxon>Epsilonproteobacteria</taxon>
        <taxon>Campylobacterales</taxon>
        <taxon>Helicobacteraceae</taxon>
        <taxon>Helicobacter</taxon>
    </lineage>
</organism>
<protein>
    <submittedName>
        <fullName evidence="1">Uncharacterized protein</fullName>
    </submittedName>
</protein>
<feature type="non-terminal residue" evidence="1">
    <location>
        <position position="104"/>
    </location>
</feature>
<sequence length="104" mass="12315">MSNKEQIKKLRDYAELAWASYGYFHLADKNYKPEGWWNKDKDRLKKFKEIKNNTTAIPTPTDILNIEYNSLFKGEFSPLQAKRFFERYDLVEHQPNTTSGFSAT</sequence>
<proteinExistence type="predicted"/>
<keyword evidence="2" id="KW-1185">Reference proteome</keyword>
<reference evidence="1 2" key="1">
    <citation type="submission" date="2018-04" db="EMBL/GenBank/DDBJ databases">
        <title>Novel Campyloabacter and Helicobacter Species and Strains.</title>
        <authorList>
            <person name="Mannion A.J."/>
            <person name="Shen Z."/>
            <person name="Fox J.G."/>
        </authorList>
    </citation>
    <scope>NUCLEOTIDE SEQUENCE [LARGE SCALE GENOMIC DNA]</scope>
    <source>
        <strain evidence="1 2">MIT 17-337</strain>
    </source>
</reference>
<dbReference type="AlphaFoldDB" id="A0A3D8I4A9"/>
<evidence type="ECO:0000313" key="2">
    <source>
        <dbReference type="Proteomes" id="UP000256379"/>
    </source>
</evidence>
<accession>A0A3D8I4A9</accession>